<dbReference type="SUPFAM" id="SSF52047">
    <property type="entry name" value="RNI-like"/>
    <property type="match status" value="1"/>
</dbReference>
<gene>
    <name evidence="1" type="ORF">PYX00_006105</name>
</gene>
<sequence>MGARYLPESLYIRCLDFCIPRLEGASRAAVESDVLDSLDKLNFSGRPIVEDLLLRAFQLANREKPSGEKRWRDEWRIFYTGKISSAILSWDESLIAHVGNRCKNLKTAHVVHWVMIDLALVPKCPQSLITLDFDGELVNRGKLSDCWDLGESSPASWLGDSDKILRSLLVAQAKVPQFSPEPGTLSLSEIHLGNVQTKADDLAKILVHCKNLRLLKHYQLASALYKLHSDAWRKKQQLPVYNLRNIDVDFSHVVRCRMSPEWVLSPDALHLVVRLCPRAKSVRVRFDCSTPNDALAPLVQLEAIKEYSAVCVSSGERSLIDFADMSPILEKHGPKSLTYLELKVIEEVEIHSIIENCTKLDTLVLSGCGYVTPATCSSYDCRSYATGSLKKLRFLFYADGDDFSWDHGVPECFWKATMLPSGMSHVVRLQGIFLEYPRIPRPLTKLIFSPGKRRLPFPNLVAVSFCRFEEITVEDVSSICGLSEVDAETVPCHTLRYVRLSDCEKIGAGESKRLKTLLKHSPLKELRLSVDR</sequence>
<dbReference type="Gene3D" id="3.80.10.10">
    <property type="entry name" value="Ribonuclease Inhibitor"/>
    <property type="match status" value="1"/>
</dbReference>
<evidence type="ECO:0008006" key="2">
    <source>
        <dbReference type="Google" id="ProtNLM"/>
    </source>
</evidence>
<reference evidence="1" key="1">
    <citation type="journal article" date="2024" name="Gigascience">
        <title>Chromosome-level genome of the poultry shaft louse Menopon gallinae provides insight into the host-switching and adaptive evolution of parasitic lice.</title>
        <authorList>
            <person name="Xu Y."/>
            <person name="Ma L."/>
            <person name="Liu S."/>
            <person name="Liang Y."/>
            <person name="Liu Q."/>
            <person name="He Z."/>
            <person name="Tian L."/>
            <person name="Duan Y."/>
            <person name="Cai W."/>
            <person name="Li H."/>
            <person name="Song F."/>
        </authorList>
    </citation>
    <scope>NUCLEOTIDE SEQUENCE</scope>
    <source>
        <strain evidence="1">Cailab_2023a</strain>
    </source>
</reference>
<dbReference type="EMBL" id="JARGDH010000003">
    <property type="protein sequence ID" value="KAL0273444.1"/>
    <property type="molecule type" value="Genomic_DNA"/>
</dbReference>
<dbReference type="InterPro" id="IPR032675">
    <property type="entry name" value="LRR_dom_sf"/>
</dbReference>
<dbReference type="PANTHER" id="PTHR13318">
    <property type="entry name" value="PARTNER OF PAIRED, ISOFORM B-RELATED"/>
    <property type="match status" value="1"/>
</dbReference>
<proteinExistence type="predicted"/>
<accession>A0AAW2HU22</accession>
<organism evidence="1">
    <name type="scientific">Menopon gallinae</name>
    <name type="common">poultry shaft louse</name>
    <dbReference type="NCBI Taxonomy" id="328185"/>
    <lineage>
        <taxon>Eukaryota</taxon>
        <taxon>Metazoa</taxon>
        <taxon>Ecdysozoa</taxon>
        <taxon>Arthropoda</taxon>
        <taxon>Hexapoda</taxon>
        <taxon>Insecta</taxon>
        <taxon>Pterygota</taxon>
        <taxon>Neoptera</taxon>
        <taxon>Paraneoptera</taxon>
        <taxon>Psocodea</taxon>
        <taxon>Troctomorpha</taxon>
        <taxon>Phthiraptera</taxon>
        <taxon>Amblycera</taxon>
        <taxon>Menoponidae</taxon>
        <taxon>Menopon</taxon>
    </lineage>
</organism>
<name>A0AAW2HU22_9NEOP</name>
<dbReference type="GO" id="GO:0031146">
    <property type="term" value="P:SCF-dependent proteasomal ubiquitin-dependent protein catabolic process"/>
    <property type="evidence" value="ECO:0007669"/>
    <property type="project" value="TreeGrafter"/>
</dbReference>
<evidence type="ECO:0000313" key="1">
    <source>
        <dbReference type="EMBL" id="KAL0273444.1"/>
    </source>
</evidence>
<comment type="caution">
    <text evidence="1">The sequence shown here is derived from an EMBL/GenBank/DDBJ whole genome shotgun (WGS) entry which is preliminary data.</text>
</comment>
<protein>
    <recommendedName>
        <fullName evidence="2">F-box/RNI-like superfamily protein</fullName>
    </recommendedName>
</protein>
<dbReference type="GO" id="GO:0019005">
    <property type="term" value="C:SCF ubiquitin ligase complex"/>
    <property type="evidence" value="ECO:0007669"/>
    <property type="project" value="TreeGrafter"/>
</dbReference>
<dbReference type="AlphaFoldDB" id="A0AAW2HU22"/>